<proteinExistence type="predicted"/>
<dbReference type="AlphaFoldDB" id="A0A841I5B9"/>
<evidence type="ECO:0000313" key="1">
    <source>
        <dbReference type="EMBL" id="MBB6099142.1"/>
    </source>
</evidence>
<gene>
    <name evidence="1" type="ORF">HNR42_002578</name>
</gene>
<keyword evidence="2" id="KW-1185">Reference proteome</keyword>
<dbReference type="Proteomes" id="UP000569951">
    <property type="component" value="Unassembled WGS sequence"/>
</dbReference>
<dbReference type="RefSeq" id="WP_183987888.1">
    <property type="nucleotide sequence ID" value="NZ_JACHHG010000009.1"/>
</dbReference>
<name>A0A841I5B9_9DEIO</name>
<evidence type="ECO:0000313" key="2">
    <source>
        <dbReference type="Proteomes" id="UP000569951"/>
    </source>
</evidence>
<organism evidence="1 2">
    <name type="scientific">Deinobacterium chartae</name>
    <dbReference type="NCBI Taxonomy" id="521158"/>
    <lineage>
        <taxon>Bacteria</taxon>
        <taxon>Thermotogati</taxon>
        <taxon>Deinococcota</taxon>
        <taxon>Deinococci</taxon>
        <taxon>Deinococcales</taxon>
        <taxon>Deinococcaceae</taxon>
        <taxon>Deinobacterium</taxon>
    </lineage>
</organism>
<protein>
    <submittedName>
        <fullName evidence="1">Uncharacterized protein</fullName>
    </submittedName>
</protein>
<comment type="caution">
    <text evidence="1">The sequence shown here is derived from an EMBL/GenBank/DDBJ whole genome shotgun (WGS) entry which is preliminary data.</text>
</comment>
<accession>A0A841I5B9</accession>
<reference evidence="1 2" key="1">
    <citation type="submission" date="2020-08" db="EMBL/GenBank/DDBJ databases">
        <title>Genomic Encyclopedia of Type Strains, Phase IV (KMG-IV): sequencing the most valuable type-strain genomes for metagenomic binning, comparative biology and taxonomic classification.</title>
        <authorList>
            <person name="Goeker M."/>
        </authorList>
    </citation>
    <scope>NUCLEOTIDE SEQUENCE [LARGE SCALE GENOMIC DNA]</scope>
    <source>
        <strain evidence="1 2">DSM 21458</strain>
    </source>
</reference>
<sequence length="133" mass="15439">MSSDVRKDLNRLATALRRFHLALLEHTKSDYERQFGKIDGPFTLFNLVIGDPHFQWLRPLSGLMATLDEVIDSKTELGEANIRDVERALAELFSPLDPRFEEFRRFYGRYRLEADVQRTEAAWRAVLVGMQAP</sequence>
<dbReference type="EMBL" id="JACHHG010000009">
    <property type="protein sequence ID" value="MBB6099142.1"/>
    <property type="molecule type" value="Genomic_DNA"/>
</dbReference>